<gene>
    <name evidence="1" type="ORF">J2Y00_004706</name>
</gene>
<evidence type="ECO:0000313" key="2">
    <source>
        <dbReference type="Proteomes" id="UP001185331"/>
    </source>
</evidence>
<sequence>MKDKYAVDDVGVLDVHDPGVLRGALAEACARVWDAT</sequence>
<accession>A0AAE4BPI4</accession>
<reference evidence="1" key="1">
    <citation type="submission" date="2023-07" db="EMBL/GenBank/DDBJ databases">
        <title>Sorghum-associated microbial communities from plants grown in Nebraska, USA.</title>
        <authorList>
            <person name="Schachtman D."/>
        </authorList>
    </citation>
    <scope>NUCLEOTIDE SEQUENCE</scope>
    <source>
        <strain evidence="1">BE330</strain>
    </source>
</reference>
<dbReference type="Proteomes" id="UP001185331">
    <property type="component" value="Unassembled WGS sequence"/>
</dbReference>
<proteinExistence type="predicted"/>
<comment type="caution">
    <text evidence="1">The sequence shown here is derived from an EMBL/GenBank/DDBJ whole genome shotgun (WGS) entry which is preliminary data.</text>
</comment>
<name>A0AAE4BPI4_9DEIO</name>
<organism evidence="1 2">
    <name type="scientific">Deinococcus soli</name>
    <name type="common">ex Cha et al. 2016</name>
    <dbReference type="NCBI Taxonomy" id="1309411"/>
    <lineage>
        <taxon>Bacteria</taxon>
        <taxon>Thermotogati</taxon>
        <taxon>Deinococcota</taxon>
        <taxon>Deinococci</taxon>
        <taxon>Deinococcales</taxon>
        <taxon>Deinococcaceae</taxon>
        <taxon>Deinococcus</taxon>
    </lineage>
</organism>
<dbReference type="AlphaFoldDB" id="A0AAE4BPI4"/>
<evidence type="ECO:0000313" key="1">
    <source>
        <dbReference type="EMBL" id="MDR6221075.1"/>
    </source>
</evidence>
<dbReference type="EMBL" id="JAVDQK010000022">
    <property type="protein sequence ID" value="MDR6221075.1"/>
    <property type="molecule type" value="Genomic_DNA"/>
</dbReference>
<protein>
    <submittedName>
        <fullName evidence="1">Uncharacterized protein</fullName>
    </submittedName>
</protein>